<dbReference type="PANTHER" id="PTHR30024">
    <property type="entry name" value="ALIPHATIC SULFONATES-BINDING PROTEIN-RELATED"/>
    <property type="match status" value="1"/>
</dbReference>
<organism evidence="6 7">
    <name type="scientific">Phytohabitans flavus</name>
    <dbReference type="NCBI Taxonomy" id="1076124"/>
    <lineage>
        <taxon>Bacteria</taxon>
        <taxon>Bacillati</taxon>
        <taxon>Actinomycetota</taxon>
        <taxon>Actinomycetes</taxon>
        <taxon>Micromonosporales</taxon>
        <taxon>Micromonosporaceae</taxon>
    </lineage>
</organism>
<proteinExistence type="inferred from homology"/>
<name>A0A6F8XX25_9ACTN</name>
<dbReference type="Proteomes" id="UP000502508">
    <property type="component" value="Chromosome"/>
</dbReference>
<accession>A0A6F8XX25</accession>
<dbReference type="PROSITE" id="PS51257">
    <property type="entry name" value="PROKAR_LIPOPROTEIN"/>
    <property type="match status" value="1"/>
</dbReference>
<dbReference type="SUPFAM" id="SSF53850">
    <property type="entry name" value="Periplasmic binding protein-like II"/>
    <property type="match status" value="1"/>
</dbReference>
<evidence type="ECO:0000313" key="6">
    <source>
        <dbReference type="EMBL" id="BCB78349.1"/>
    </source>
</evidence>
<evidence type="ECO:0000313" key="7">
    <source>
        <dbReference type="Proteomes" id="UP000502508"/>
    </source>
</evidence>
<evidence type="ECO:0000256" key="4">
    <source>
        <dbReference type="SAM" id="SignalP"/>
    </source>
</evidence>
<evidence type="ECO:0000256" key="1">
    <source>
        <dbReference type="ARBA" id="ARBA00004418"/>
    </source>
</evidence>
<dbReference type="RefSeq" id="WP_173037944.1">
    <property type="nucleotide sequence ID" value="NZ_AP022870.1"/>
</dbReference>
<sequence>MKLQRRLATMAGLASLLALTTAVAACGEGSTSGSAGGPTAGGVEKLTIGVPGIPPIYLNTVMYVAKEQGYFSDRQLDVTLRPLTTGADVGRAVQSGEIQGGIIGTPGAVALRATGGSIVSVMGFPKPSYLLASTDPSVTTCASVKGKTVAVDAVGAPKALGLASMIASCGLGKNDVSTINVGGPPTVDALVADQVKLAVLHPDELATVRSKLAAGTQVHEIMTLAGVDPLVHYTMLVIRSDMLKADRGTYVNLVAALRQAIAFMFDPANAKRVADIAASITKEPAGVTQLALPQFLQLGVWPKDGDGLDRAAVQHTIDAAVAAGNVPKAKAPTFDDMVDPSVFADSTGK</sequence>
<evidence type="ECO:0000256" key="2">
    <source>
        <dbReference type="ARBA" id="ARBA00010742"/>
    </source>
</evidence>
<dbReference type="KEGG" id="pfla:Pflav_047590"/>
<reference evidence="6 7" key="2">
    <citation type="submission" date="2020-03" db="EMBL/GenBank/DDBJ databases">
        <authorList>
            <person name="Ichikawa N."/>
            <person name="Kimura A."/>
            <person name="Kitahashi Y."/>
            <person name="Uohara A."/>
        </authorList>
    </citation>
    <scope>NUCLEOTIDE SEQUENCE [LARGE SCALE GENOMIC DNA]</scope>
    <source>
        <strain evidence="6 7">NBRC 107702</strain>
    </source>
</reference>
<feature type="chain" id="PRO_5026267412" description="SsuA/THI5-like domain-containing protein" evidence="4">
    <location>
        <begin position="25"/>
        <end position="349"/>
    </location>
</feature>
<comment type="subcellular location">
    <subcellularLocation>
        <location evidence="1">Periplasm</location>
    </subcellularLocation>
</comment>
<dbReference type="GO" id="GO:0042597">
    <property type="term" value="C:periplasmic space"/>
    <property type="evidence" value="ECO:0007669"/>
    <property type="project" value="UniProtKB-SubCell"/>
</dbReference>
<dbReference type="PANTHER" id="PTHR30024:SF47">
    <property type="entry name" value="TAURINE-BINDING PERIPLASMIC PROTEIN"/>
    <property type="match status" value="1"/>
</dbReference>
<dbReference type="InterPro" id="IPR015168">
    <property type="entry name" value="SsuA/THI5"/>
</dbReference>
<feature type="signal peptide" evidence="4">
    <location>
        <begin position="1"/>
        <end position="24"/>
    </location>
</feature>
<evidence type="ECO:0000259" key="5">
    <source>
        <dbReference type="Pfam" id="PF09084"/>
    </source>
</evidence>
<keyword evidence="7" id="KW-1185">Reference proteome</keyword>
<dbReference type="Pfam" id="PF09084">
    <property type="entry name" value="NMT1"/>
    <property type="match status" value="1"/>
</dbReference>
<reference evidence="6 7" key="1">
    <citation type="submission" date="2020-03" db="EMBL/GenBank/DDBJ databases">
        <title>Whole genome shotgun sequence of Phytohabitans flavus NBRC 107702.</title>
        <authorList>
            <person name="Komaki H."/>
            <person name="Tamura T."/>
        </authorList>
    </citation>
    <scope>NUCLEOTIDE SEQUENCE [LARGE SCALE GENOMIC DNA]</scope>
    <source>
        <strain evidence="6 7">NBRC 107702</strain>
    </source>
</reference>
<comment type="similarity">
    <text evidence="2">Belongs to the bacterial solute-binding protein SsuA/TauA family.</text>
</comment>
<evidence type="ECO:0000256" key="3">
    <source>
        <dbReference type="ARBA" id="ARBA00022729"/>
    </source>
</evidence>
<feature type="domain" description="SsuA/THI5-like" evidence="5">
    <location>
        <begin position="60"/>
        <end position="269"/>
    </location>
</feature>
<dbReference type="EMBL" id="AP022870">
    <property type="protein sequence ID" value="BCB78349.1"/>
    <property type="molecule type" value="Genomic_DNA"/>
</dbReference>
<dbReference type="AlphaFoldDB" id="A0A6F8XX25"/>
<protein>
    <recommendedName>
        <fullName evidence="5">SsuA/THI5-like domain-containing protein</fullName>
    </recommendedName>
</protein>
<keyword evidence="3 4" id="KW-0732">Signal</keyword>
<dbReference type="Gene3D" id="3.40.190.10">
    <property type="entry name" value="Periplasmic binding protein-like II"/>
    <property type="match status" value="2"/>
</dbReference>
<gene>
    <name evidence="6" type="ORF">Pflav_047590</name>
</gene>